<dbReference type="Proteomes" id="UP001205861">
    <property type="component" value="Unassembled WGS sequence"/>
</dbReference>
<dbReference type="CDD" id="cd02966">
    <property type="entry name" value="TlpA_like_family"/>
    <property type="match status" value="1"/>
</dbReference>
<dbReference type="PROSITE" id="PS51352">
    <property type="entry name" value="THIOREDOXIN_2"/>
    <property type="match status" value="1"/>
</dbReference>
<name>A0ABT2BJ56_9BURK</name>
<protein>
    <submittedName>
        <fullName evidence="3">TlpA family protein disulfide reductase</fullName>
    </submittedName>
</protein>
<evidence type="ECO:0000259" key="2">
    <source>
        <dbReference type="PROSITE" id="PS51352"/>
    </source>
</evidence>
<gene>
    <name evidence="3" type="ORF">NX773_07230</name>
</gene>
<feature type="domain" description="Thioredoxin" evidence="2">
    <location>
        <begin position="34"/>
        <end position="173"/>
    </location>
</feature>
<organism evidence="3 4">
    <name type="scientific">Massilia solisilvae</name>
    <dbReference type="NCBI Taxonomy" id="1811225"/>
    <lineage>
        <taxon>Bacteria</taxon>
        <taxon>Pseudomonadati</taxon>
        <taxon>Pseudomonadota</taxon>
        <taxon>Betaproteobacteria</taxon>
        <taxon>Burkholderiales</taxon>
        <taxon>Oxalobacteraceae</taxon>
        <taxon>Telluria group</taxon>
        <taxon>Massilia</taxon>
    </lineage>
</organism>
<reference evidence="3 4" key="1">
    <citation type="submission" date="2022-08" db="EMBL/GenBank/DDBJ databases">
        <title>Reclassification of Massilia species as members of the genera Telluria, Duganella, Pseudoduganella, Mokoshia gen. nov. and Zemynaea gen. nov. using orthogonal and non-orthogonal genome-based approaches.</title>
        <authorList>
            <person name="Bowman J.P."/>
        </authorList>
    </citation>
    <scope>NUCLEOTIDE SEQUENCE [LARGE SCALE GENOMIC DNA]</scope>
    <source>
        <strain evidence="3 4">JCM 31607</strain>
    </source>
</reference>
<dbReference type="RefSeq" id="WP_258855635.1">
    <property type="nucleotide sequence ID" value="NZ_JANUGV010000001.1"/>
</dbReference>
<dbReference type="InterPro" id="IPR050553">
    <property type="entry name" value="Thioredoxin_ResA/DsbE_sf"/>
</dbReference>
<feature type="signal peptide" evidence="1">
    <location>
        <begin position="1"/>
        <end position="25"/>
    </location>
</feature>
<evidence type="ECO:0000256" key="1">
    <source>
        <dbReference type="SAM" id="SignalP"/>
    </source>
</evidence>
<dbReference type="InterPro" id="IPR000866">
    <property type="entry name" value="AhpC/TSA"/>
</dbReference>
<dbReference type="Pfam" id="PF00578">
    <property type="entry name" value="AhpC-TSA"/>
    <property type="match status" value="1"/>
</dbReference>
<sequence>MRVKFLRRAACGIVPLLLACSIATAAPDSVLRPWPAKLAAAPLALTDLNGKQWNLADLRGKVVVLNFWAGWCGPCIEEVPVLNTIAATSGDRLVVLGVNYKEPSWTVERFSREHQFGYPALLDKTGEHFKRWTGGVMPTTVLIGRDGKPRWRVIGAIAPNDKRVREALDQMLAQ</sequence>
<accession>A0ABT2BJ56</accession>
<dbReference type="SUPFAM" id="SSF52833">
    <property type="entry name" value="Thioredoxin-like"/>
    <property type="match status" value="1"/>
</dbReference>
<feature type="chain" id="PRO_5045995959" evidence="1">
    <location>
        <begin position="26"/>
        <end position="174"/>
    </location>
</feature>
<dbReference type="PANTHER" id="PTHR42852">
    <property type="entry name" value="THIOL:DISULFIDE INTERCHANGE PROTEIN DSBE"/>
    <property type="match status" value="1"/>
</dbReference>
<comment type="caution">
    <text evidence="3">The sequence shown here is derived from an EMBL/GenBank/DDBJ whole genome shotgun (WGS) entry which is preliminary data.</text>
</comment>
<dbReference type="PANTHER" id="PTHR42852:SF13">
    <property type="entry name" value="PROTEIN DIPZ"/>
    <property type="match status" value="1"/>
</dbReference>
<keyword evidence="4" id="KW-1185">Reference proteome</keyword>
<dbReference type="InterPro" id="IPR013766">
    <property type="entry name" value="Thioredoxin_domain"/>
</dbReference>
<dbReference type="EMBL" id="JANUGV010000001">
    <property type="protein sequence ID" value="MCS0607953.1"/>
    <property type="molecule type" value="Genomic_DNA"/>
</dbReference>
<proteinExistence type="predicted"/>
<keyword evidence="1" id="KW-0732">Signal</keyword>
<dbReference type="PROSITE" id="PS51257">
    <property type="entry name" value="PROKAR_LIPOPROTEIN"/>
    <property type="match status" value="1"/>
</dbReference>
<evidence type="ECO:0000313" key="4">
    <source>
        <dbReference type="Proteomes" id="UP001205861"/>
    </source>
</evidence>
<evidence type="ECO:0000313" key="3">
    <source>
        <dbReference type="EMBL" id="MCS0607953.1"/>
    </source>
</evidence>
<dbReference type="Gene3D" id="3.40.30.10">
    <property type="entry name" value="Glutaredoxin"/>
    <property type="match status" value="1"/>
</dbReference>
<dbReference type="InterPro" id="IPR036249">
    <property type="entry name" value="Thioredoxin-like_sf"/>
</dbReference>